<dbReference type="EMBL" id="DS114662">
    <property type="protein sequence ID" value="EAX86393.1"/>
    <property type="molecule type" value="Genomic_DNA"/>
</dbReference>
<keyword evidence="10" id="KW-1133">Transmembrane helix</keyword>
<evidence type="ECO:0000256" key="15">
    <source>
        <dbReference type="ARBA" id="ARBA00023180"/>
    </source>
</evidence>
<evidence type="ECO:0000256" key="2">
    <source>
        <dbReference type="ARBA" id="ARBA00011902"/>
    </source>
</evidence>
<dbReference type="AlphaFoldDB" id="A2G8X2"/>
<evidence type="ECO:0000256" key="6">
    <source>
        <dbReference type="ARBA" id="ARBA00022729"/>
    </source>
</evidence>
<keyword evidence="4" id="KW-0808">Transferase</keyword>
<dbReference type="VEuPathDB" id="TrichDB:TVAGG3_0639700"/>
<evidence type="ECO:0000256" key="7">
    <source>
        <dbReference type="ARBA" id="ARBA00022741"/>
    </source>
</evidence>
<dbReference type="InParanoid" id="A2G8X2"/>
<name>A2G8X2_TRIV3</name>
<organism evidence="17 18">
    <name type="scientific">Trichomonas vaginalis (strain ATCC PRA-98 / G3)</name>
    <dbReference type="NCBI Taxonomy" id="412133"/>
    <lineage>
        <taxon>Eukaryota</taxon>
        <taxon>Metamonada</taxon>
        <taxon>Parabasalia</taxon>
        <taxon>Trichomonadida</taxon>
        <taxon>Trichomonadidae</taxon>
        <taxon>Trichomonas</taxon>
    </lineage>
</organism>
<evidence type="ECO:0000256" key="13">
    <source>
        <dbReference type="ARBA" id="ARBA00023157"/>
    </source>
</evidence>
<dbReference type="Pfam" id="PF12810">
    <property type="entry name" value="ALK_LTK_GRD"/>
    <property type="match status" value="1"/>
</dbReference>
<dbReference type="KEGG" id="tva:4744040"/>
<evidence type="ECO:0000313" key="18">
    <source>
        <dbReference type="Proteomes" id="UP000001542"/>
    </source>
</evidence>
<dbReference type="Proteomes" id="UP000001542">
    <property type="component" value="Unassembled WGS sequence"/>
</dbReference>
<evidence type="ECO:0000256" key="5">
    <source>
        <dbReference type="ARBA" id="ARBA00022692"/>
    </source>
</evidence>
<dbReference type="GO" id="GO:0005524">
    <property type="term" value="F:ATP binding"/>
    <property type="evidence" value="ECO:0007669"/>
    <property type="project" value="UniProtKB-KW"/>
</dbReference>
<proteinExistence type="predicted"/>
<evidence type="ECO:0000313" key="17">
    <source>
        <dbReference type="EMBL" id="EAX86393.1"/>
    </source>
</evidence>
<evidence type="ECO:0000256" key="4">
    <source>
        <dbReference type="ARBA" id="ARBA00022679"/>
    </source>
</evidence>
<dbReference type="VEuPathDB" id="TrichDB:TVAG_023190"/>
<keyword evidence="13" id="KW-1015">Disulfide bond</keyword>
<evidence type="ECO:0000259" key="16">
    <source>
        <dbReference type="Pfam" id="PF12810"/>
    </source>
</evidence>
<dbReference type="EC" id="2.7.10.1" evidence="2"/>
<keyword evidence="5" id="KW-0812">Transmembrane</keyword>
<evidence type="ECO:0000256" key="8">
    <source>
        <dbReference type="ARBA" id="ARBA00022777"/>
    </source>
</evidence>
<reference evidence="17" key="2">
    <citation type="journal article" date="2007" name="Science">
        <title>Draft genome sequence of the sexually transmitted pathogen Trichomonas vaginalis.</title>
        <authorList>
            <person name="Carlton J.M."/>
            <person name="Hirt R.P."/>
            <person name="Silva J.C."/>
            <person name="Delcher A.L."/>
            <person name="Schatz M."/>
            <person name="Zhao Q."/>
            <person name="Wortman J.R."/>
            <person name="Bidwell S.L."/>
            <person name="Alsmark U.C.M."/>
            <person name="Besteiro S."/>
            <person name="Sicheritz-Ponten T."/>
            <person name="Noel C.J."/>
            <person name="Dacks J.B."/>
            <person name="Foster P.G."/>
            <person name="Simillion C."/>
            <person name="Van de Peer Y."/>
            <person name="Miranda-Saavedra D."/>
            <person name="Barton G.J."/>
            <person name="Westrop G.D."/>
            <person name="Mueller S."/>
            <person name="Dessi D."/>
            <person name="Fiori P.L."/>
            <person name="Ren Q."/>
            <person name="Paulsen I."/>
            <person name="Zhang H."/>
            <person name="Bastida-Corcuera F.D."/>
            <person name="Simoes-Barbosa A."/>
            <person name="Brown M.T."/>
            <person name="Hayes R.D."/>
            <person name="Mukherjee M."/>
            <person name="Okumura C.Y."/>
            <person name="Schneider R."/>
            <person name="Smith A.J."/>
            <person name="Vanacova S."/>
            <person name="Villalvazo M."/>
            <person name="Haas B.J."/>
            <person name="Pertea M."/>
            <person name="Feldblyum T.V."/>
            <person name="Utterback T.R."/>
            <person name="Shu C.L."/>
            <person name="Osoegawa K."/>
            <person name="de Jong P.J."/>
            <person name="Hrdy I."/>
            <person name="Horvathova L."/>
            <person name="Zubacova Z."/>
            <person name="Dolezal P."/>
            <person name="Malik S.B."/>
            <person name="Logsdon J.M. Jr."/>
            <person name="Henze K."/>
            <person name="Gupta A."/>
            <person name="Wang C.C."/>
            <person name="Dunne R.L."/>
            <person name="Upcroft J.A."/>
            <person name="Upcroft P."/>
            <person name="White O."/>
            <person name="Salzberg S.L."/>
            <person name="Tang P."/>
            <person name="Chiu C.-H."/>
            <person name="Lee Y.-S."/>
            <person name="Embley T.M."/>
            <person name="Coombs G.H."/>
            <person name="Mottram J.C."/>
            <person name="Tachezy J."/>
            <person name="Fraser-Liggett C.M."/>
            <person name="Johnson P.J."/>
        </authorList>
    </citation>
    <scope>NUCLEOTIDE SEQUENCE [LARGE SCALE GENOMIC DNA]</scope>
    <source>
        <strain evidence="17">G3</strain>
    </source>
</reference>
<feature type="domain" description="ALK/LTK-like glycine-rich" evidence="16">
    <location>
        <begin position="3"/>
        <end position="127"/>
    </location>
</feature>
<keyword evidence="18" id="KW-1185">Reference proteome</keyword>
<gene>
    <name evidence="17" type="ORF">TVAG_023190</name>
</gene>
<evidence type="ECO:0000256" key="9">
    <source>
        <dbReference type="ARBA" id="ARBA00022840"/>
    </source>
</evidence>
<reference evidence="17" key="1">
    <citation type="submission" date="2006-10" db="EMBL/GenBank/DDBJ databases">
        <authorList>
            <person name="Amadeo P."/>
            <person name="Zhao Q."/>
            <person name="Wortman J."/>
            <person name="Fraser-Liggett C."/>
            <person name="Carlton J."/>
        </authorList>
    </citation>
    <scope>NUCLEOTIDE SEQUENCE</scope>
    <source>
        <strain evidence="17">G3</strain>
    </source>
</reference>
<keyword evidence="9" id="KW-0067">ATP-binding</keyword>
<dbReference type="GO" id="GO:0004714">
    <property type="term" value="F:transmembrane receptor protein tyrosine kinase activity"/>
    <property type="evidence" value="ECO:0007669"/>
    <property type="project" value="UniProtKB-EC"/>
</dbReference>
<sequence>MSGGIGKVNGTFGLGGGNPNRIGDAGDTNGCGSGGSGYFGGGSSNNDSDYGGGGGSSFISGHPGCVAITQDSTIDSISFREGDYISIHYSGLKFEETMMIDGKNPMLAPNGTLETGHIGNGFIRITQFSSIYNSCVLNLYHSFLHSFILQFYIFLISSE</sequence>
<evidence type="ECO:0000256" key="14">
    <source>
        <dbReference type="ARBA" id="ARBA00023170"/>
    </source>
</evidence>
<protein>
    <recommendedName>
        <fullName evidence="2">receptor protein-tyrosine kinase</fullName>
        <ecNumber evidence="2">2.7.10.1</ecNumber>
    </recommendedName>
</protein>
<evidence type="ECO:0000256" key="11">
    <source>
        <dbReference type="ARBA" id="ARBA00023136"/>
    </source>
</evidence>
<keyword evidence="12" id="KW-0829">Tyrosine-protein kinase</keyword>
<comment type="subcellular location">
    <subcellularLocation>
        <location evidence="1">Cell membrane</location>
        <topology evidence="1">Single-pass type I membrane protein</topology>
    </subcellularLocation>
</comment>
<evidence type="ECO:0000256" key="12">
    <source>
        <dbReference type="ARBA" id="ARBA00023137"/>
    </source>
</evidence>
<keyword evidence="11" id="KW-0472">Membrane</keyword>
<keyword evidence="8" id="KW-0418">Kinase</keyword>
<dbReference type="RefSeq" id="XP_001299323.1">
    <property type="nucleotide sequence ID" value="XM_001299322.1"/>
</dbReference>
<dbReference type="InterPro" id="IPR055163">
    <property type="entry name" value="ALK/LTK-like_GRD"/>
</dbReference>
<dbReference type="GO" id="GO:0005886">
    <property type="term" value="C:plasma membrane"/>
    <property type="evidence" value="ECO:0007669"/>
    <property type="project" value="UniProtKB-SubCell"/>
</dbReference>
<evidence type="ECO:0000256" key="3">
    <source>
        <dbReference type="ARBA" id="ARBA00022475"/>
    </source>
</evidence>
<accession>A2G8X2</accession>
<evidence type="ECO:0000256" key="1">
    <source>
        <dbReference type="ARBA" id="ARBA00004251"/>
    </source>
</evidence>
<keyword evidence="3" id="KW-1003">Cell membrane</keyword>
<keyword evidence="14" id="KW-0675">Receptor</keyword>
<evidence type="ECO:0000256" key="10">
    <source>
        <dbReference type="ARBA" id="ARBA00022989"/>
    </source>
</evidence>
<keyword evidence="15" id="KW-0325">Glycoprotein</keyword>
<keyword evidence="7" id="KW-0547">Nucleotide-binding</keyword>
<keyword evidence="6" id="KW-0732">Signal</keyword>